<comment type="caution">
    <text evidence="2">The sequence shown here is derived from an EMBL/GenBank/DDBJ whole genome shotgun (WGS) entry which is preliminary data.</text>
</comment>
<protein>
    <recommendedName>
        <fullName evidence="1">Condensation domain-containing protein</fullName>
    </recommendedName>
</protein>
<dbReference type="Gene3D" id="3.30.559.30">
    <property type="entry name" value="Nonribosomal peptide synthetase, condensation domain"/>
    <property type="match status" value="1"/>
</dbReference>
<accession>A0A4Y7U6I0</accession>
<dbReference type="EMBL" id="QWDN01000281">
    <property type="protein sequence ID" value="TEB41382.1"/>
    <property type="molecule type" value="Genomic_DNA"/>
</dbReference>
<dbReference type="Pfam" id="PF00668">
    <property type="entry name" value="Condensation"/>
    <property type="match status" value="1"/>
</dbReference>
<gene>
    <name evidence="2" type="ORF">D0809_25805</name>
</gene>
<proteinExistence type="predicted"/>
<organism evidence="2 3">
    <name type="scientific">Flavobacterium circumlabens</name>
    <dbReference type="NCBI Taxonomy" id="2133765"/>
    <lineage>
        <taxon>Bacteria</taxon>
        <taxon>Pseudomonadati</taxon>
        <taxon>Bacteroidota</taxon>
        <taxon>Flavobacteriia</taxon>
        <taxon>Flavobacteriales</taxon>
        <taxon>Flavobacteriaceae</taxon>
        <taxon>Flavobacterium</taxon>
    </lineage>
</organism>
<dbReference type="SUPFAM" id="SSF52777">
    <property type="entry name" value="CoA-dependent acyltransferases"/>
    <property type="match status" value="1"/>
</dbReference>
<feature type="domain" description="Condensation" evidence="1">
    <location>
        <begin position="9"/>
        <end position="110"/>
    </location>
</feature>
<dbReference type="RefSeq" id="WP_134092347.1">
    <property type="nucleotide sequence ID" value="NZ_QWDN01000281.1"/>
</dbReference>
<evidence type="ECO:0000313" key="2">
    <source>
        <dbReference type="EMBL" id="TEB41382.1"/>
    </source>
</evidence>
<reference evidence="2 3" key="1">
    <citation type="journal article" date="2018" name="Syst. Appl. Microbiol.">
        <title>Flavobacterium circumlabens sp. nov. and Flavobacterium cupreum sp. nov., two psychrotrophic species isolated from Antarctic environmental samples.</title>
        <authorList>
            <person name="Kralova S."/>
            <person name="Busse H.J."/>
            <person name="Svec P."/>
            <person name="Maslanova I."/>
            <person name="Stankova E."/>
            <person name="Bartak M."/>
            <person name="Sedlacek I."/>
        </authorList>
    </citation>
    <scope>NUCLEOTIDE SEQUENCE [LARGE SCALE GENOMIC DNA]</scope>
    <source>
        <strain evidence="2 3">CCM 8828</strain>
    </source>
</reference>
<evidence type="ECO:0000313" key="3">
    <source>
        <dbReference type="Proteomes" id="UP000298340"/>
    </source>
</evidence>
<dbReference type="GO" id="GO:0003824">
    <property type="term" value="F:catalytic activity"/>
    <property type="evidence" value="ECO:0007669"/>
    <property type="project" value="InterPro"/>
</dbReference>
<name>A0A4Y7U6I0_9FLAO</name>
<sequence>GSDKIKSDLSVFYEDLIFNYLGDFDTSFSREKENKVSLAFEAAGPNIATDNVNPYKISIDSIIMDGSLYLDWNYDAKLYKKETIQTLADNYIAALEDILSHSTKIFNQDEIQTKDQDFEIISL</sequence>
<evidence type="ECO:0000259" key="1">
    <source>
        <dbReference type="Pfam" id="PF00668"/>
    </source>
</evidence>
<feature type="non-terminal residue" evidence="2">
    <location>
        <position position="1"/>
    </location>
</feature>
<dbReference type="Proteomes" id="UP000298340">
    <property type="component" value="Unassembled WGS sequence"/>
</dbReference>
<dbReference type="InterPro" id="IPR001242">
    <property type="entry name" value="Condensation_dom"/>
</dbReference>
<dbReference type="AlphaFoldDB" id="A0A4Y7U6I0"/>